<accession>A0A5C5FUX8</accession>
<keyword evidence="2" id="KW-1185">Reference proteome</keyword>
<proteinExistence type="predicted"/>
<protein>
    <submittedName>
        <fullName evidence="1">Uncharacterized protein</fullName>
    </submittedName>
</protein>
<gene>
    <name evidence="1" type="ORF">DMC30DRAFT_417286</name>
</gene>
<dbReference type="EMBL" id="SOZI01000076">
    <property type="protein sequence ID" value="TNY20106.1"/>
    <property type="molecule type" value="Genomic_DNA"/>
</dbReference>
<comment type="caution">
    <text evidence="1">The sequence shown here is derived from an EMBL/GenBank/DDBJ whole genome shotgun (WGS) entry which is preliminary data.</text>
</comment>
<reference evidence="1 2" key="1">
    <citation type="submission" date="2019-03" db="EMBL/GenBank/DDBJ databases">
        <title>Rhodosporidium diobovatum UCD-FST 08-225 genome sequencing, assembly, and annotation.</title>
        <authorList>
            <person name="Fakankun I.U."/>
            <person name="Fristensky B."/>
            <person name="Levin D.B."/>
        </authorList>
    </citation>
    <scope>NUCLEOTIDE SEQUENCE [LARGE SCALE GENOMIC DNA]</scope>
    <source>
        <strain evidence="1 2">UCD-FST 08-225</strain>
    </source>
</reference>
<evidence type="ECO:0000313" key="2">
    <source>
        <dbReference type="Proteomes" id="UP000311382"/>
    </source>
</evidence>
<dbReference type="AlphaFoldDB" id="A0A5C5FUX8"/>
<sequence>MLDEGEAPPSFRLEALSLSNWLTQRSAHTSSVAAAVVLALGNSHASLRSLDCPASRTLERVPDVTAFCNLDTIQLSGADSEDPAILPSMPFSAAALPATLKRIDLPTYLDVGDIERLLHALPPHAQLKTLGLLLEHYRRPSSCPSLGEVSRGTTLRNENGWSDWQASWRDERDRGAPLADACAGKGTKLVLSRESTLRDELMTETFALPSFRYSRPPLPGLHARAGP</sequence>
<dbReference type="Proteomes" id="UP000311382">
    <property type="component" value="Unassembled WGS sequence"/>
</dbReference>
<evidence type="ECO:0000313" key="1">
    <source>
        <dbReference type="EMBL" id="TNY20106.1"/>
    </source>
</evidence>
<organism evidence="1 2">
    <name type="scientific">Rhodotorula diobovata</name>
    <dbReference type="NCBI Taxonomy" id="5288"/>
    <lineage>
        <taxon>Eukaryota</taxon>
        <taxon>Fungi</taxon>
        <taxon>Dikarya</taxon>
        <taxon>Basidiomycota</taxon>
        <taxon>Pucciniomycotina</taxon>
        <taxon>Microbotryomycetes</taxon>
        <taxon>Sporidiobolales</taxon>
        <taxon>Sporidiobolaceae</taxon>
        <taxon>Rhodotorula</taxon>
    </lineage>
</organism>
<name>A0A5C5FUX8_9BASI</name>